<evidence type="ECO:0000256" key="2">
    <source>
        <dbReference type="ARBA" id="ARBA00004123"/>
    </source>
</evidence>
<comment type="catalytic activity">
    <reaction evidence="20">
        <text>ATP + H2O = ADP + phosphate + H(+)</text>
        <dbReference type="Rhea" id="RHEA:13065"/>
        <dbReference type="ChEBI" id="CHEBI:15377"/>
        <dbReference type="ChEBI" id="CHEBI:15378"/>
        <dbReference type="ChEBI" id="CHEBI:30616"/>
        <dbReference type="ChEBI" id="CHEBI:43474"/>
        <dbReference type="ChEBI" id="CHEBI:456216"/>
        <dbReference type="EC" id="5.6.2.3"/>
    </reaction>
</comment>
<evidence type="ECO:0000256" key="10">
    <source>
        <dbReference type="ARBA" id="ARBA00022840"/>
    </source>
</evidence>
<dbReference type="Gene3D" id="1.10.30.20">
    <property type="entry name" value="Bacterial XPD DNA helicase, FeS cluster domain"/>
    <property type="match status" value="1"/>
</dbReference>
<evidence type="ECO:0000256" key="12">
    <source>
        <dbReference type="ARBA" id="ARBA00023014"/>
    </source>
</evidence>
<evidence type="ECO:0000256" key="15">
    <source>
        <dbReference type="ARBA" id="ARBA00023163"/>
    </source>
</evidence>
<dbReference type="InterPro" id="IPR042493">
    <property type="entry name" value="XPD_DNA_FeS"/>
</dbReference>
<keyword evidence="13" id="KW-0805">Transcription regulation</keyword>
<keyword evidence="14" id="KW-0238">DNA-binding</keyword>
<evidence type="ECO:0000256" key="18">
    <source>
        <dbReference type="ARBA" id="ARBA00023242"/>
    </source>
</evidence>
<evidence type="ECO:0000256" key="1">
    <source>
        <dbReference type="ARBA" id="ARBA00001966"/>
    </source>
</evidence>
<dbReference type="GO" id="GO:0016818">
    <property type="term" value="F:hydrolase activity, acting on acid anhydrides, in phosphorus-containing anhydrides"/>
    <property type="evidence" value="ECO:0007669"/>
    <property type="project" value="InterPro"/>
</dbReference>
<keyword evidence="12" id="KW-0411">Iron-sulfur</keyword>
<evidence type="ECO:0000256" key="4">
    <source>
        <dbReference type="ARBA" id="ARBA00022485"/>
    </source>
</evidence>
<dbReference type="InterPro" id="IPR010614">
    <property type="entry name" value="RAD3-like_helicase_DEAD"/>
</dbReference>
<evidence type="ECO:0000256" key="8">
    <source>
        <dbReference type="ARBA" id="ARBA00022801"/>
    </source>
</evidence>
<evidence type="ECO:0000256" key="16">
    <source>
        <dbReference type="ARBA" id="ARBA00023204"/>
    </source>
</evidence>
<dbReference type="EC" id="5.6.2.3" evidence="19"/>
<dbReference type="InterPro" id="IPR006554">
    <property type="entry name" value="Helicase-like_DEXD_c2"/>
</dbReference>
<protein>
    <recommendedName>
        <fullName evidence="19">DNA 5'-3' helicase</fullName>
        <ecNumber evidence="19">5.6.2.3</ecNumber>
    </recommendedName>
</protein>
<keyword evidence="18" id="KW-0539">Nucleus</keyword>
<evidence type="ECO:0000256" key="5">
    <source>
        <dbReference type="ARBA" id="ARBA00022723"/>
    </source>
</evidence>
<dbReference type="GO" id="GO:0003684">
    <property type="term" value="F:damaged DNA binding"/>
    <property type="evidence" value="ECO:0007669"/>
    <property type="project" value="TreeGrafter"/>
</dbReference>
<dbReference type="PROSITE" id="PS51193">
    <property type="entry name" value="HELICASE_ATP_BIND_2"/>
    <property type="match status" value="1"/>
</dbReference>
<gene>
    <name evidence="22" type="primary">rad15</name>
    <name evidence="22" type="ORF">NGRA_1689</name>
</gene>
<keyword evidence="16" id="KW-0234">DNA repair</keyword>
<accession>A0A9P6KYV3</accession>
<keyword evidence="4" id="KW-0004">4Fe-4S</keyword>
<dbReference type="InterPro" id="IPR013020">
    <property type="entry name" value="Rad3/Chl1-like"/>
</dbReference>
<dbReference type="SMART" id="SM00488">
    <property type="entry name" value="DEXDc2"/>
    <property type="match status" value="1"/>
</dbReference>
<comment type="subcellular location">
    <subcellularLocation>
        <location evidence="2">Nucleus</location>
    </subcellularLocation>
</comment>
<evidence type="ECO:0000256" key="17">
    <source>
        <dbReference type="ARBA" id="ARBA00023235"/>
    </source>
</evidence>
<dbReference type="GO" id="GO:0005524">
    <property type="term" value="F:ATP binding"/>
    <property type="evidence" value="ECO:0007669"/>
    <property type="project" value="UniProtKB-KW"/>
</dbReference>
<keyword evidence="11" id="KW-0408">Iron</keyword>
<dbReference type="InterPro" id="IPR014013">
    <property type="entry name" value="Helic_SF1/SF2_ATP-bd_DinG/Rad3"/>
</dbReference>
<comment type="cofactor">
    <cofactor evidence="1">
        <name>[4Fe-4S] cluster</name>
        <dbReference type="ChEBI" id="CHEBI:49883"/>
    </cofactor>
</comment>
<evidence type="ECO:0000313" key="23">
    <source>
        <dbReference type="Proteomes" id="UP000740883"/>
    </source>
</evidence>
<dbReference type="Pfam" id="PF13307">
    <property type="entry name" value="Helicase_C_2"/>
    <property type="match status" value="1"/>
</dbReference>
<dbReference type="GO" id="GO:0045951">
    <property type="term" value="P:positive regulation of mitotic recombination"/>
    <property type="evidence" value="ECO:0007669"/>
    <property type="project" value="TreeGrafter"/>
</dbReference>
<dbReference type="InterPro" id="IPR010643">
    <property type="entry name" value="HBB"/>
</dbReference>
<organism evidence="22 23">
    <name type="scientific">Nosema granulosis</name>
    <dbReference type="NCBI Taxonomy" id="83296"/>
    <lineage>
        <taxon>Eukaryota</taxon>
        <taxon>Fungi</taxon>
        <taxon>Fungi incertae sedis</taxon>
        <taxon>Microsporidia</taxon>
        <taxon>Nosematidae</taxon>
        <taxon>Nosema</taxon>
    </lineage>
</organism>
<dbReference type="FunFam" id="1.10.275.40:FF:000001">
    <property type="entry name" value="DNA repair helicase (Rad3)"/>
    <property type="match status" value="1"/>
</dbReference>
<evidence type="ECO:0000256" key="6">
    <source>
        <dbReference type="ARBA" id="ARBA00022741"/>
    </source>
</evidence>
<dbReference type="GO" id="GO:0046872">
    <property type="term" value="F:metal ion binding"/>
    <property type="evidence" value="ECO:0007669"/>
    <property type="project" value="UniProtKB-KW"/>
</dbReference>
<comment type="caution">
    <text evidence="22">The sequence shown here is derived from an EMBL/GenBank/DDBJ whole genome shotgun (WGS) entry which is preliminary data.</text>
</comment>
<dbReference type="Gene3D" id="1.10.275.40">
    <property type="match status" value="1"/>
</dbReference>
<evidence type="ECO:0000256" key="19">
    <source>
        <dbReference type="ARBA" id="ARBA00044969"/>
    </source>
</evidence>
<evidence type="ECO:0000256" key="13">
    <source>
        <dbReference type="ARBA" id="ARBA00023015"/>
    </source>
</evidence>
<dbReference type="NCBIfam" id="TIGR00604">
    <property type="entry name" value="rad3"/>
    <property type="match status" value="1"/>
</dbReference>
<dbReference type="GO" id="GO:0006366">
    <property type="term" value="P:transcription by RNA polymerase II"/>
    <property type="evidence" value="ECO:0007669"/>
    <property type="project" value="TreeGrafter"/>
</dbReference>
<evidence type="ECO:0000256" key="9">
    <source>
        <dbReference type="ARBA" id="ARBA00022806"/>
    </source>
</evidence>
<keyword evidence="10" id="KW-0067">ATP-binding</keyword>
<dbReference type="CDD" id="cd18788">
    <property type="entry name" value="SF2_C_XPD"/>
    <property type="match status" value="1"/>
</dbReference>
<evidence type="ECO:0000256" key="14">
    <source>
        <dbReference type="ARBA" id="ARBA00023125"/>
    </source>
</evidence>
<evidence type="ECO:0000259" key="21">
    <source>
        <dbReference type="PROSITE" id="PS51193"/>
    </source>
</evidence>
<keyword evidence="8" id="KW-0378">Hydrolase</keyword>
<dbReference type="Gene3D" id="3.40.50.300">
    <property type="entry name" value="P-loop containing nucleotide triphosphate hydrolases"/>
    <property type="match status" value="2"/>
</dbReference>
<dbReference type="SUPFAM" id="SSF52540">
    <property type="entry name" value="P-loop containing nucleoside triphosphate hydrolases"/>
    <property type="match status" value="1"/>
</dbReference>
<dbReference type="SMART" id="SM00491">
    <property type="entry name" value="HELICc2"/>
    <property type="match status" value="1"/>
</dbReference>
<dbReference type="GO" id="GO:0043139">
    <property type="term" value="F:5'-3' DNA helicase activity"/>
    <property type="evidence" value="ECO:0007669"/>
    <property type="project" value="UniProtKB-EC"/>
</dbReference>
<keyword evidence="7" id="KW-0227">DNA damage</keyword>
<keyword evidence="6" id="KW-0547">Nucleotide-binding</keyword>
<dbReference type="EMBL" id="SBJO01000124">
    <property type="protein sequence ID" value="KAF9762879.1"/>
    <property type="molecule type" value="Genomic_DNA"/>
</dbReference>
<dbReference type="GO" id="GO:0051539">
    <property type="term" value="F:4 iron, 4 sulfur cluster binding"/>
    <property type="evidence" value="ECO:0007669"/>
    <property type="project" value="UniProtKB-KW"/>
</dbReference>
<dbReference type="GO" id="GO:0000112">
    <property type="term" value="C:nucleotide-excision repair factor 3 complex"/>
    <property type="evidence" value="ECO:0007669"/>
    <property type="project" value="UniProtKB-ARBA"/>
</dbReference>
<dbReference type="AlphaFoldDB" id="A0A9P6KYV3"/>
<name>A0A9P6KYV3_9MICR</name>
<dbReference type="FunFam" id="3.40.50.300:FF:000128">
    <property type="entry name" value="Putative DNA repair helicase RAD3"/>
    <property type="match status" value="1"/>
</dbReference>
<dbReference type="FunFam" id="3.40.50.300:FF:000135">
    <property type="entry name" value="DNA repair helicase RAD3, putative"/>
    <property type="match status" value="1"/>
</dbReference>
<keyword evidence="23" id="KW-1185">Reference proteome</keyword>
<reference evidence="22 23" key="1">
    <citation type="journal article" date="2020" name="Genome Biol. Evol.">
        <title>Comparative genomics of strictly vertically transmitted, feminizing microsporidia endosymbionts of amphipod crustaceans.</title>
        <authorList>
            <person name="Cormier A."/>
            <person name="Chebbi M.A."/>
            <person name="Giraud I."/>
            <person name="Wattier R."/>
            <person name="Teixeira M."/>
            <person name="Gilbert C."/>
            <person name="Rigaud T."/>
            <person name="Cordaux R."/>
        </authorList>
    </citation>
    <scope>NUCLEOTIDE SEQUENCE [LARGE SCALE GENOMIC DNA]</scope>
    <source>
        <strain evidence="22 23">Ou3-Ou53</strain>
    </source>
</reference>
<dbReference type="InterPro" id="IPR006555">
    <property type="entry name" value="ATP-dep_Helicase_C"/>
</dbReference>
<keyword evidence="15" id="KW-0804">Transcription</keyword>
<sequence>MIIDIDGLKIYFPYKYIYPEQLEYIKEVVNSLGSPGHILIEMPSGTGKTVALLSATVSYQIHIKKTKNKKIKIVYCSRTVGEINKALDELKQLMKYIQKYETVDFLGLGLTSKKILCVNENVVGSRNVDLNCKRLIDNEDCDFYENLKQDLNIPYGVYNVNDLVELGKSNKICPYYFVRKGIVDCDCIIYTYNYLIDPRIYGIVSKGLGPDCIVIFDEAHNIDSHCIEALTFEIKRHTLDASTRALKKIRSLLDTKKKEHKDILVGEYQKVKGTLKGFVEDTIPYFYSSTERKYEFVPGNLRDSIHFVGVLKRLVEFLKTKLKTTHLTTESPTSFCQSIKDLTFLDKKTLKFCSQRLGTLLQSLSYDDEDVFSLKKVADFGTMLAQYSKGFSVIFEPYDTQAQSVFNPVLRLACLDSSIAIGQIFSTFNNVIITSGTLSPIEMYPKILNFVAKKTVEIGATLERNSISPLFITKGNDQMTIKSTNDDAVELDLKTKKNSLTTSFSLRSEPSVVRNYGNLIIELSKTVPDGIICFFPSYLYMEEIVSLWSETNIISEVAKNKLVFIESPDFRETELALKNYKRACQNGRGAVMFCVARGKVSEGVDFEDGYGRCVSIIGVPFQYTESIRLKKRLEFLRTEYNIKEYDFLTFDAMRHAAQCLGRVLRNKKDYGLMILADQRFDGKDKKNKLPKWIQGYVEPGNCNLSVDMALSISKRFFREMAQELPEKGLSMLSFEDIQSLSKN</sequence>
<feature type="domain" description="Helicase ATP-binding" evidence="21">
    <location>
        <begin position="7"/>
        <end position="267"/>
    </location>
</feature>
<dbReference type="InterPro" id="IPR001945">
    <property type="entry name" value="RAD3/XPD"/>
</dbReference>
<evidence type="ECO:0000256" key="20">
    <source>
        <dbReference type="ARBA" id="ARBA00048954"/>
    </source>
</evidence>
<comment type="similarity">
    <text evidence="3">Belongs to the helicase family. RAD3/XPD subfamily.</text>
</comment>
<proteinExistence type="inferred from homology"/>
<dbReference type="Pfam" id="PF06777">
    <property type="entry name" value="HBB"/>
    <property type="match status" value="1"/>
</dbReference>
<evidence type="ECO:0000256" key="3">
    <source>
        <dbReference type="ARBA" id="ARBA00009146"/>
    </source>
</evidence>
<dbReference type="OrthoDB" id="272481at2759"/>
<dbReference type="PANTHER" id="PTHR11472">
    <property type="entry name" value="DNA REPAIR DEAD HELICASE RAD3/XP-D SUBFAMILY MEMBER"/>
    <property type="match status" value="1"/>
</dbReference>
<dbReference type="PANTHER" id="PTHR11472:SF1">
    <property type="entry name" value="GENERAL TRANSCRIPTION AND DNA REPAIR FACTOR IIH HELICASE SUBUNIT XPD"/>
    <property type="match status" value="1"/>
</dbReference>
<evidence type="ECO:0000256" key="11">
    <source>
        <dbReference type="ARBA" id="ARBA00023004"/>
    </source>
</evidence>
<keyword evidence="9 22" id="KW-0347">Helicase</keyword>
<evidence type="ECO:0000256" key="7">
    <source>
        <dbReference type="ARBA" id="ARBA00022763"/>
    </source>
</evidence>
<dbReference type="Pfam" id="PF06733">
    <property type="entry name" value="DEAD_2"/>
    <property type="match status" value="1"/>
</dbReference>
<keyword evidence="5" id="KW-0479">Metal-binding</keyword>
<evidence type="ECO:0000313" key="22">
    <source>
        <dbReference type="EMBL" id="KAF9762879.1"/>
    </source>
</evidence>
<keyword evidence="17" id="KW-0413">Isomerase</keyword>
<dbReference type="PRINTS" id="PR00852">
    <property type="entry name" value="XRODRMPGMNTD"/>
</dbReference>
<dbReference type="Proteomes" id="UP000740883">
    <property type="component" value="Unassembled WGS sequence"/>
</dbReference>
<dbReference type="InterPro" id="IPR027417">
    <property type="entry name" value="P-loop_NTPase"/>
</dbReference>
<dbReference type="GO" id="GO:0006289">
    <property type="term" value="P:nucleotide-excision repair"/>
    <property type="evidence" value="ECO:0007669"/>
    <property type="project" value="InterPro"/>
</dbReference>
<dbReference type="InterPro" id="IPR045028">
    <property type="entry name" value="DinG/Rad3-like"/>
</dbReference>